<dbReference type="PROSITE" id="PS50175">
    <property type="entry name" value="ASP_PROT_RETROV"/>
    <property type="match status" value="1"/>
</dbReference>
<dbReference type="Pfam" id="PF02620">
    <property type="entry name" value="YceD"/>
    <property type="match status" value="1"/>
</dbReference>
<name>A0A212J5T2_9PROT</name>
<protein>
    <recommendedName>
        <fullName evidence="2">Peptidase A2 domain-containing protein</fullName>
    </recommendedName>
</protein>
<sequence length="223" mass="23997">MRGTRIGAPKRCRNRFRGVRVSRYRSSRGCTNAMTIKEEFSRVFQVRKLPQEGLAVTLSATPEECRALAARLGILGCESVAAELTLTVSEGGKRVVARGRLTAQVMQACVVTLDPVPETVDEPVELLFLDESLIDVGADEMVFTDADLDDDEPIPDPIVRGAFDVGAALSESLALALDPYPRRPDAAFAPPADEPSGEPKRNPFAALQVLRGGQGSDTDGNET</sequence>
<feature type="region of interest" description="Disordered" evidence="1">
    <location>
        <begin position="181"/>
        <end position="204"/>
    </location>
</feature>
<dbReference type="InterPro" id="IPR001995">
    <property type="entry name" value="Peptidase_A2_cat"/>
</dbReference>
<gene>
    <name evidence="3" type="ORF">KL86APRO_10548</name>
</gene>
<evidence type="ECO:0000259" key="2">
    <source>
        <dbReference type="PROSITE" id="PS50175"/>
    </source>
</evidence>
<dbReference type="GO" id="GO:0004190">
    <property type="term" value="F:aspartic-type endopeptidase activity"/>
    <property type="evidence" value="ECO:0007669"/>
    <property type="project" value="InterPro"/>
</dbReference>
<dbReference type="GO" id="GO:0006508">
    <property type="term" value="P:proteolysis"/>
    <property type="evidence" value="ECO:0007669"/>
    <property type="project" value="InterPro"/>
</dbReference>
<dbReference type="EMBL" id="FLUO01000001">
    <property type="protein sequence ID" value="SBV94744.1"/>
    <property type="molecule type" value="Genomic_DNA"/>
</dbReference>
<accession>A0A212J5T2</accession>
<reference evidence="3" key="1">
    <citation type="submission" date="2016-04" db="EMBL/GenBank/DDBJ databases">
        <authorList>
            <person name="Evans L.H."/>
            <person name="Alamgir A."/>
            <person name="Owens N."/>
            <person name="Weber N.D."/>
            <person name="Virtaneva K."/>
            <person name="Barbian K."/>
            <person name="Babar A."/>
            <person name="Rosenke K."/>
        </authorList>
    </citation>
    <scope>NUCLEOTIDE SEQUENCE</scope>
    <source>
        <strain evidence="3">86</strain>
    </source>
</reference>
<proteinExistence type="predicted"/>
<evidence type="ECO:0000313" key="3">
    <source>
        <dbReference type="EMBL" id="SBV94744.1"/>
    </source>
</evidence>
<evidence type="ECO:0000256" key="1">
    <source>
        <dbReference type="SAM" id="MobiDB-lite"/>
    </source>
</evidence>
<dbReference type="AlphaFoldDB" id="A0A212J5T2"/>
<dbReference type="InterPro" id="IPR003772">
    <property type="entry name" value="YceD"/>
</dbReference>
<organism evidence="3">
    <name type="scientific">uncultured Alphaproteobacteria bacterium</name>
    <dbReference type="NCBI Taxonomy" id="91750"/>
    <lineage>
        <taxon>Bacteria</taxon>
        <taxon>Pseudomonadati</taxon>
        <taxon>Pseudomonadota</taxon>
        <taxon>Alphaproteobacteria</taxon>
        <taxon>environmental samples</taxon>
    </lineage>
</organism>
<feature type="domain" description="Peptidase A2" evidence="2">
    <location>
        <begin position="130"/>
        <end position="162"/>
    </location>
</feature>